<protein>
    <recommendedName>
        <fullName evidence="1">UPF0292 protein Maeo_0661</fullName>
    </recommendedName>
</protein>
<dbReference type="PANTHER" id="PTHR39964">
    <property type="entry name" value="UPF0292 PROTEIN TK1411"/>
    <property type="match status" value="1"/>
</dbReference>
<dbReference type="HOGENOM" id="CLU_140789_0_0_2"/>
<reference evidence="3" key="1">
    <citation type="submission" date="2007-06" db="EMBL/GenBank/DDBJ databases">
        <title>Complete sequence of Methanococcus aeolicus Nankai-3.</title>
        <authorList>
            <consortium name="US DOE Joint Genome Institute"/>
            <person name="Copeland A."/>
            <person name="Lucas S."/>
            <person name="Lapidus A."/>
            <person name="Barry K."/>
            <person name="Glavina del Rio T."/>
            <person name="Dalin E."/>
            <person name="Tice H."/>
            <person name="Pitluck S."/>
            <person name="Chain P."/>
            <person name="Malfatti S."/>
            <person name="Shin M."/>
            <person name="Vergez L."/>
            <person name="Schmutz J."/>
            <person name="Larimer F."/>
            <person name="Land M."/>
            <person name="Hauser L."/>
            <person name="Kyrpides N."/>
            <person name="Lykidis A."/>
            <person name="Sieprawska-Lupa M."/>
            <person name="Whitman W.B."/>
            <person name="Richardson P."/>
        </authorList>
    </citation>
    <scope>NUCLEOTIDE SEQUENCE [LARGE SCALE GENOMIC DNA]</scope>
    <source>
        <strain evidence="3">Nankai-3</strain>
    </source>
</reference>
<dbReference type="KEGG" id="mae:Maeo_0661"/>
<dbReference type="STRING" id="419665.Maeo_0661"/>
<proteinExistence type="inferred from homology"/>
<accession>A6UUS3</accession>
<sequence>MGQTFKPTIIFLGNSMKRKEYLEKLIEIIEELKEESKKGTPLLVEGKNDILSLKNLGIDGYFIKVSNIPFFEIADELVKHNIKEVILLTDFDRAGRDYAKEIIKEFQIRGIKVNNEIRKNILRYSHGDLKDIEGLHSYLKNKVIMVDRE</sequence>
<dbReference type="SMART" id="SM00493">
    <property type="entry name" value="TOPRIM"/>
    <property type="match status" value="1"/>
</dbReference>
<dbReference type="Pfam" id="PF01751">
    <property type="entry name" value="Toprim"/>
    <property type="match status" value="1"/>
</dbReference>
<dbReference type="HAMAP" id="MF_01095">
    <property type="entry name" value="UPF0292"/>
    <property type="match status" value="1"/>
</dbReference>
<name>A6UUS3_META3</name>
<comment type="similarity">
    <text evidence="1">Belongs to the UPF0292 family.</text>
</comment>
<dbReference type="SUPFAM" id="SSF110455">
    <property type="entry name" value="Toprim domain"/>
    <property type="match status" value="1"/>
</dbReference>
<dbReference type="PROSITE" id="PS50880">
    <property type="entry name" value="TOPRIM"/>
    <property type="match status" value="1"/>
</dbReference>
<dbReference type="Proteomes" id="UP000001106">
    <property type="component" value="Chromosome"/>
</dbReference>
<dbReference type="Gene3D" id="3.40.1360.10">
    <property type="match status" value="1"/>
</dbReference>
<evidence type="ECO:0000313" key="4">
    <source>
        <dbReference type="Proteomes" id="UP000001106"/>
    </source>
</evidence>
<feature type="domain" description="Toprim" evidence="2">
    <location>
        <begin position="39"/>
        <end position="121"/>
    </location>
</feature>
<evidence type="ECO:0000256" key="1">
    <source>
        <dbReference type="HAMAP-Rule" id="MF_01095"/>
    </source>
</evidence>
<dbReference type="eggNOG" id="arCOG01486">
    <property type="taxonomic scope" value="Archaea"/>
</dbReference>
<evidence type="ECO:0000259" key="2">
    <source>
        <dbReference type="PROSITE" id="PS50880"/>
    </source>
</evidence>
<dbReference type="InterPro" id="IPR022972">
    <property type="entry name" value="UPF0292"/>
</dbReference>
<evidence type="ECO:0000313" key="3">
    <source>
        <dbReference type="EMBL" id="ABR56245.1"/>
    </source>
</evidence>
<dbReference type="EMBL" id="CP000743">
    <property type="protein sequence ID" value="ABR56245.1"/>
    <property type="molecule type" value="Genomic_DNA"/>
</dbReference>
<dbReference type="NCBIfam" id="NF003094">
    <property type="entry name" value="PRK04017.1-5"/>
    <property type="match status" value="1"/>
</dbReference>
<dbReference type="AlphaFoldDB" id="A6UUS3"/>
<gene>
    <name evidence="3" type="ordered locus">Maeo_0661</name>
</gene>
<dbReference type="PANTHER" id="PTHR39964:SF2">
    <property type="entry name" value="UPF0292 PROTEIN MJ1624"/>
    <property type="match status" value="1"/>
</dbReference>
<keyword evidence="4" id="KW-1185">Reference proteome</keyword>
<dbReference type="InterPro" id="IPR006171">
    <property type="entry name" value="TOPRIM_dom"/>
</dbReference>
<organism evidence="3 4">
    <name type="scientific">Methanococcus aeolicus (strain ATCC BAA-1280 / DSM 17508 / OCM 812 / Nankai-3)</name>
    <dbReference type="NCBI Taxonomy" id="419665"/>
    <lineage>
        <taxon>Archaea</taxon>
        <taxon>Methanobacteriati</taxon>
        <taxon>Methanobacteriota</taxon>
        <taxon>Methanomada group</taxon>
        <taxon>Methanococci</taxon>
        <taxon>Methanococcales</taxon>
        <taxon>Methanococcaceae</taxon>
        <taxon>Methanococcus</taxon>
    </lineage>
</organism>